<feature type="non-terminal residue" evidence="2">
    <location>
        <position position="95"/>
    </location>
</feature>
<gene>
    <name evidence="2" type="ORF">LTR16_012462</name>
</gene>
<proteinExistence type="predicted"/>
<organism evidence="2 3">
    <name type="scientific">Cryomyces antarcticus</name>
    <dbReference type="NCBI Taxonomy" id="329879"/>
    <lineage>
        <taxon>Eukaryota</taxon>
        <taxon>Fungi</taxon>
        <taxon>Dikarya</taxon>
        <taxon>Ascomycota</taxon>
        <taxon>Pezizomycotina</taxon>
        <taxon>Dothideomycetes</taxon>
        <taxon>Dothideomycetes incertae sedis</taxon>
        <taxon>Cryomyces</taxon>
    </lineage>
</organism>
<feature type="non-terminal residue" evidence="2">
    <location>
        <position position="1"/>
    </location>
</feature>
<dbReference type="Proteomes" id="UP001357485">
    <property type="component" value="Unassembled WGS sequence"/>
</dbReference>
<sequence>IRKESAVEFGTQGISGPSTPRKSANKAGGAVTTPSSKSTNGKRKTDATHHFNAEDGDEASPTKRRAIKQELVCHQATVFKMEKDGGGVVDVDADD</sequence>
<reference evidence="2 3" key="1">
    <citation type="submission" date="2023-08" db="EMBL/GenBank/DDBJ databases">
        <title>Black Yeasts Isolated from many extreme environments.</title>
        <authorList>
            <person name="Coleine C."/>
            <person name="Stajich J.E."/>
            <person name="Selbmann L."/>
        </authorList>
    </citation>
    <scope>NUCLEOTIDE SEQUENCE [LARGE SCALE GENOMIC DNA]</scope>
    <source>
        <strain evidence="2 3">CCFEE 536</strain>
    </source>
</reference>
<feature type="compositionally biased region" description="Polar residues" evidence="1">
    <location>
        <begin position="12"/>
        <end position="22"/>
    </location>
</feature>
<comment type="caution">
    <text evidence="2">The sequence shown here is derived from an EMBL/GenBank/DDBJ whole genome shotgun (WGS) entry which is preliminary data.</text>
</comment>
<feature type="compositionally biased region" description="Basic and acidic residues" evidence="1">
    <location>
        <begin position="43"/>
        <end position="53"/>
    </location>
</feature>
<dbReference type="EMBL" id="JAVRRA010020918">
    <property type="protein sequence ID" value="KAK5157675.1"/>
    <property type="molecule type" value="Genomic_DNA"/>
</dbReference>
<evidence type="ECO:0000313" key="3">
    <source>
        <dbReference type="Proteomes" id="UP001357485"/>
    </source>
</evidence>
<feature type="region of interest" description="Disordered" evidence="1">
    <location>
        <begin position="1"/>
        <end position="65"/>
    </location>
</feature>
<evidence type="ECO:0000256" key="1">
    <source>
        <dbReference type="SAM" id="MobiDB-lite"/>
    </source>
</evidence>
<name>A0ABR0LHJ1_9PEZI</name>
<protein>
    <submittedName>
        <fullName evidence="2">Uncharacterized protein</fullName>
    </submittedName>
</protein>
<keyword evidence="3" id="KW-1185">Reference proteome</keyword>
<accession>A0ABR0LHJ1</accession>
<evidence type="ECO:0000313" key="2">
    <source>
        <dbReference type="EMBL" id="KAK5157675.1"/>
    </source>
</evidence>